<evidence type="ECO:0000259" key="1">
    <source>
        <dbReference type="Pfam" id="PF13302"/>
    </source>
</evidence>
<feature type="domain" description="N-acetyltransferase" evidence="1">
    <location>
        <begin position="33"/>
        <end position="172"/>
    </location>
</feature>
<gene>
    <name evidence="2" type="ORF">L0M14_10575</name>
</gene>
<dbReference type="InterPro" id="IPR000182">
    <property type="entry name" value="GNAT_dom"/>
</dbReference>
<dbReference type="Pfam" id="PF13302">
    <property type="entry name" value="Acetyltransf_3"/>
    <property type="match status" value="1"/>
</dbReference>
<dbReference type="PANTHER" id="PTHR43415">
    <property type="entry name" value="SPERMIDINE N(1)-ACETYLTRANSFERASE"/>
    <property type="match status" value="1"/>
</dbReference>
<dbReference type="Proteomes" id="UP001649230">
    <property type="component" value="Chromosome"/>
</dbReference>
<organism evidence="2 3">
    <name type="scientific">Paenibacillus hexagrammi</name>
    <dbReference type="NCBI Taxonomy" id="2908839"/>
    <lineage>
        <taxon>Bacteria</taxon>
        <taxon>Bacillati</taxon>
        <taxon>Bacillota</taxon>
        <taxon>Bacilli</taxon>
        <taxon>Bacillales</taxon>
        <taxon>Paenibacillaceae</taxon>
        <taxon>Paenibacillus</taxon>
    </lineage>
</organism>
<accession>A0ABY3SQV7</accession>
<dbReference type="EMBL" id="CP090978">
    <property type="protein sequence ID" value="UJF35500.1"/>
    <property type="molecule type" value="Genomic_DNA"/>
</dbReference>
<evidence type="ECO:0000313" key="3">
    <source>
        <dbReference type="Proteomes" id="UP001649230"/>
    </source>
</evidence>
<protein>
    <submittedName>
        <fullName evidence="2">GNAT family N-acetyltransferase</fullName>
    </submittedName>
</protein>
<evidence type="ECO:0000313" key="2">
    <source>
        <dbReference type="EMBL" id="UJF35500.1"/>
    </source>
</evidence>
<dbReference type="RefSeq" id="WP_235122066.1">
    <property type="nucleotide sequence ID" value="NZ_CP090978.1"/>
</dbReference>
<proteinExistence type="predicted"/>
<dbReference type="SUPFAM" id="SSF55729">
    <property type="entry name" value="Acyl-CoA N-acyltransferases (Nat)"/>
    <property type="match status" value="1"/>
</dbReference>
<name>A0ABY3SQV7_9BACL</name>
<dbReference type="PANTHER" id="PTHR43415:SF3">
    <property type="entry name" value="GNAT-FAMILY ACETYLTRANSFERASE"/>
    <property type="match status" value="1"/>
</dbReference>
<sequence>MKEVLRSYKHATKEEIEHFCIPIIVSGERKGRLRPITLETIDNESEIQMLTEWRSASSNWFTTQFPFSQAGTKRWLQRQVIEAEDRILFFVEDEEYTPIGQIGLIHYDEQQKECEFDNLLRGRKGRYGNIIIHALIAIGAWSIRELHIQRGYLNVLGDNARAIRIYLELGAQEVKRTPLVKRIEGEQLRWTAGGLTSLVKGSS</sequence>
<keyword evidence="3" id="KW-1185">Reference proteome</keyword>
<dbReference type="Gene3D" id="3.40.630.30">
    <property type="match status" value="1"/>
</dbReference>
<dbReference type="InterPro" id="IPR016181">
    <property type="entry name" value="Acyl_CoA_acyltransferase"/>
</dbReference>
<reference evidence="2 3" key="1">
    <citation type="journal article" date="2024" name="Int. J. Syst. Evol. Microbiol.">
        <title>Paenibacillus hexagrammi sp. nov., a novel bacterium isolated from the gut content of Hexagrammos agrammus.</title>
        <authorList>
            <person name="Jung H.K."/>
            <person name="Kim D.G."/>
            <person name="Zin H."/>
            <person name="Park J."/>
            <person name="Jung H."/>
            <person name="Kim Y.O."/>
            <person name="Kong H.J."/>
            <person name="Kim J.W."/>
            <person name="Kim Y.S."/>
        </authorList>
    </citation>
    <scope>NUCLEOTIDE SEQUENCE [LARGE SCALE GENOMIC DNA]</scope>
    <source>
        <strain evidence="2 3">YPD9-1</strain>
    </source>
</reference>